<evidence type="ECO:0000256" key="3">
    <source>
        <dbReference type="ARBA" id="ARBA00012321"/>
    </source>
</evidence>
<evidence type="ECO:0000256" key="8">
    <source>
        <dbReference type="ARBA" id="ARBA00033428"/>
    </source>
</evidence>
<comment type="caution">
    <text evidence="11">The sequence shown here is derived from an EMBL/GenBank/DDBJ whole genome shotgun (WGS) entry which is preliminary data.</text>
</comment>
<evidence type="ECO:0000256" key="9">
    <source>
        <dbReference type="PIRSR" id="PIRSR614732-2"/>
    </source>
</evidence>
<keyword evidence="6" id="KW-0665">Pyrimidine biosynthesis</keyword>
<name>A0A4V5NNL1_9RHOB</name>
<dbReference type="RefSeq" id="WP_136793441.1">
    <property type="nucleotide sequence ID" value="NZ_SWAU01000163.1"/>
</dbReference>
<feature type="binding site" evidence="9">
    <location>
        <position position="192"/>
    </location>
    <ligand>
        <name>substrate</name>
    </ligand>
</feature>
<dbReference type="PANTHER" id="PTHR32119">
    <property type="entry name" value="OROTIDINE 5'-PHOSPHATE DECARBOXYLASE"/>
    <property type="match status" value="1"/>
</dbReference>
<dbReference type="InterPro" id="IPR013785">
    <property type="entry name" value="Aldolase_TIM"/>
</dbReference>
<feature type="binding site" evidence="9">
    <location>
        <position position="132"/>
    </location>
    <ligand>
        <name>substrate</name>
    </ligand>
</feature>
<keyword evidence="5" id="KW-0210">Decarboxylase</keyword>
<dbReference type="InterPro" id="IPR011060">
    <property type="entry name" value="RibuloseP-bd_barrel"/>
</dbReference>
<dbReference type="GO" id="GO:0004590">
    <property type="term" value="F:orotidine-5'-phosphate decarboxylase activity"/>
    <property type="evidence" value="ECO:0007669"/>
    <property type="project" value="UniProtKB-EC"/>
</dbReference>
<comment type="function">
    <text evidence="1">Catalyzes the decarboxylation of orotidine 5'-monophosphate (OMP) to uridine 5'-monophosphate (UMP).</text>
</comment>
<feature type="binding site" evidence="9">
    <location>
        <position position="205"/>
    </location>
    <ligand>
        <name>substrate</name>
    </ligand>
</feature>
<dbReference type="SMART" id="SM00934">
    <property type="entry name" value="OMPdecase"/>
    <property type="match status" value="1"/>
</dbReference>
<evidence type="ECO:0000256" key="7">
    <source>
        <dbReference type="ARBA" id="ARBA00023239"/>
    </source>
</evidence>
<dbReference type="AlphaFoldDB" id="A0A4V5NNL1"/>
<dbReference type="GO" id="GO:0005829">
    <property type="term" value="C:cytosol"/>
    <property type="evidence" value="ECO:0007669"/>
    <property type="project" value="TreeGrafter"/>
</dbReference>
<evidence type="ECO:0000256" key="2">
    <source>
        <dbReference type="ARBA" id="ARBA00004861"/>
    </source>
</evidence>
<dbReference type="PANTHER" id="PTHR32119:SF2">
    <property type="entry name" value="OROTIDINE 5'-PHOSPHATE DECARBOXYLASE"/>
    <property type="match status" value="1"/>
</dbReference>
<evidence type="ECO:0000256" key="4">
    <source>
        <dbReference type="ARBA" id="ARBA00021923"/>
    </source>
</evidence>
<reference evidence="11 12" key="1">
    <citation type="submission" date="2019-04" db="EMBL/GenBank/DDBJ databases">
        <title>Crypto-aerobic microbial life in anoxic (sulfidic) marine sediments.</title>
        <authorList>
            <person name="Bhattacharya S."/>
            <person name="Roy C."/>
            <person name="Mondal N."/>
            <person name="Sarkar J."/>
            <person name="Mandal S."/>
            <person name="Rameez M.J."/>
            <person name="Ghosh W."/>
        </authorList>
    </citation>
    <scope>NUCLEOTIDE SEQUENCE [LARGE SCALE GENOMIC DNA]</scope>
    <source>
        <strain evidence="11 12">SBBC</strain>
    </source>
</reference>
<dbReference type="GO" id="GO:0044205">
    <property type="term" value="P:'de novo' UMP biosynthetic process"/>
    <property type="evidence" value="ECO:0007669"/>
    <property type="project" value="InterPro"/>
</dbReference>
<protein>
    <recommendedName>
        <fullName evidence="4">Orotidine 5'-phosphate decarboxylase</fullName>
        <ecNumber evidence="3">4.1.1.23</ecNumber>
    </recommendedName>
    <alternativeName>
        <fullName evidence="8">OMP decarboxylase</fullName>
    </alternativeName>
</protein>
<comment type="pathway">
    <text evidence="2">Pyrimidine metabolism; UMP biosynthesis via de novo pathway; UMP from orotate: step 2/2.</text>
</comment>
<feature type="binding site" evidence="9">
    <location>
        <position position="225"/>
    </location>
    <ligand>
        <name>substrate</name>
    </ligand>
</feature>
<evidence type="ECO:0000256" key="5">
    <source>
        <dbReference type="ARBA" id="ARBA00022793"/>
    </source>
</evidence>
<dbReference type="InterPro" id="IPR014732">
    <property type="entry name" value="OMPdecase"/>
</dbReference>
<organism evidence="11 12">
    <name type="scientific">Cereibacter changlensis</name>
    <dbReference type="NCBI Taxonomy" id="402884"/>
    <lineage>
        <taxon>Bacteria</taxon>
        <taxon>Pseudomonadati</taxon>
        <taxon>Pseudomonadota</taxon>
        <taxon>Alphaproteobacteria</taxon>
        <taxon>Rhodobacterales</taxon>
        <taxon>Paracoccaceae</taxon>
        <taxon>Cereibacter</taxon>
    </lineage>
</organism>
<sequence>MEGYRSESLKKNPSSAERTILALDTHSVIDASRILESVAGVINWVKVSSRLLFQKTESQLLIELLKDLKYSTIVDLQAIYYEHQLRKLSEASVESGFRYLSVRPGLAETVNLDSLVPSHLDKLMYLTPTLVTQIDVGDPPFLDATSLEDFVRKNIEKFHRQGLSGVITSCRELHVLSQSAKRELILIVPGIREDDIGHVLSHDNQKRKCTVAEAIEAGADYLIIGRPITAAADPRGQALRFHERILRSTKVGK</sequence>
<dbReference type="EC" id="4.1.1.23" evidence="3"/>
<feature type="binding site" evidence="9">
    <location>
        <position position="226"/>
    </location>
    <ligand>
        <name>substrate</name>
    </ligand>
</feature>
<dbReference type="Gene3D" id="3.20.20.70">
    <property type="entry name" value="Aldolase class I"/>
    <property type="match status" value="1"/>
</dbReference>
<evidence type="ECO:0000259" key="10">
    <source>
        <dbReference type="SMART" id="SM00934"/>
    </source>
</evidence>
<feature type="domain" description="Orotidine 5'-phosphate decarboxylase" evidence="10">
    <location>
        <begin position="18"/>
        <end position="241"/>
    </location>
</feature>
<evidence type="ECO:0000256" key="1">
    <source>
        <dbReference type="ARBA" id="ARBA00002356"/>
    </source>
</evidence>
<dbReference type="EMBL" id="SWAU01000163">
    <property type="protein sequence ID" value="TKA95637.1"/>
    <property type="molecule type" value="Genomic_DNA"/>
</dbReference>
<dbReference type="SUPFAM" id="SSF51366">
    <property type="entry name" value="Ribulose-phoshate binding barrel"/>
    <property type="match status" value="1"/>
</dbReference>
<evidence type="ECO:0000313" key="11">
    <source>
        <dbReference type="EMBL" id="TKA95637.1"/>
    </source>
</evidence>
<proteinExistence type="predicted"/>
<feature type="binding site" evidence="9">
    <location>
        <position position="24"/>
    </location>
    <ligand>
        <name>substrate</name>
    </ligand>
</feature>
<dbReference type="InterPro" id="IPR001754">
    <property type="entry name" value="OMPdeCOase_dom"/>
</dbReference>
<dbReference type="Pfam" id="PF00215">
    <property type="entry name" value="OMPdecase"/>
    <property type="match status" value="1"/>
</dbReference>
<dbReference type="Proteomes" id="UP000306340">
    <property type="component" value="Unassembled WGS sequence"/>
</dbReference>
<feature type="binding site" evidence="9">
    <location>
        <position position="46"/>
    </location>
    <ligand>
        <name>substrate</name>
    </ligand>
</feature>
<keyword evidence="7" id="KW-0456">Lyase</keyword>
<gene>
    <name evidence="11" type="ORF">FAZ78_15755</name>
</gene>
<evidence type="ECO:0000313" key="12">
    <source>
        <dbReference type="Proteomes" id="UP000306340"/>
    </source>
</evidence>
<accession>A0A4V5NNL1</accession>
<evidence type="ECO:0000256" key="6">
    <source>
        <dbReference type="ARBA" id="ARBA00022975"/>
    </source>
</evidence>
<dbReference type="GO" id="GO:0006207">
    <property type="term" value="P:'de novo' pyrimidine nucleobase biosynthetic process"/>
    <property type="evidence" value="ECO:0007669"/>
    <property type="project" value="InterPro"/>
</dbReference>